<dbReference type="PROSITE" id="PS50097">
    <property type="entry name" value="BTB"/>
    <property type="match status" value="1"/>
</dbReference>
<dbReference type="PIRSF" id="PIRSF037037">
    <property type="entry name" value="Kelch-like_protein_gigaxonin"/>
    <property type="match status" value="1"/>
</dbReference>
<dbReference type="SMART" id="SM00612">
    <property type="entry name" value="Kelch"/>
    <property type="match status" value="5"/>
</dbReference>
<reference evidence="4 6" key="2">
    <citation type="journal article" date="2013" name="Nature">
        <title>Insights into bilaterian evolution from three spiralian genomes.</title>
        <authorList>
            <person name="Simakov O."/>
            <person name="Marletaz F."/>
            <person name="Cho S.J."/>
            <person name="Edsinger-Gonzales E."/>
            <person name="Havlak P."/>
            <person name="Hellsten U."/>
            <person name="Kuo D.H."/>
            <person name="Larsson T."/>
            <person name="Lv J."/>
            <person name="Arendt D."/>
            <person name="Savage R."/>
            <person name="Osoegawa K."/>
            <person name="de Jong P."/>
            <person name="Grimwood J."/>
            <person name="Chapman J.A."/>
            <person name="Shapiro H."/>
            <person name="Aerts A."/>
            <person name="Otillar R.P."/>
            <person name="Terry A.Y."/>
            <person name="Boore J.L."/>
            <person name="Grigoriev I.V."/>
            <person name="Lindberg D.R."/>
            <person name="Seaver E.C."/>
            <person name="Weisblat D.A."/>
            <person name="Putnam N.H."/>
            <person name="Rokhsar D.S."/>
        </authorList>
    </citation>
    <scope>NUCLEOTIDE SEQUENCE</scope>
    <source>
        <strain evidence="4 6">I ESC-2004</strain>
    </source>
</reference>
<dbReference type="InterPro" id="IPR011705">
    <property type="entry name" value="BACK"/>
</dbReference>
<dbReference type="PANTHER" id="PTHR24412">
    <property type="entry name" value="KELCH PROTEIN"/>
    <property type="match status" value="1"/>
</dbReference>
<name>R7UXE2_CAPTE</name>
<proteinExistence type="predicted"/>
<evidence type="ECO:0000313" key="6">
    <source>
        <dbReference type="Proteomes" id="UP000014760"/>
    </source>
</evidence>
<dbReference type="SMART" id="SM00875">
    <property type="entry name" value="BACK"/>
    <property type="match status" value="1"/>
</dbReference>
<dbReference type="STRING" id="283909.R7UXE2"/>
<evidence type="ECO:0000259" key="3">
    <source>
        <dbReference type="PROSITE" id="PS50097"/>
    </source>
</evidence>
<dbReference type="InterPro" id="IPR000210">
    <property type="entry name" value="BTB/POZ_dom"/>
</dbReference>
<dbReference type="InterPro" id="IPR015915">
    <property type="entry name" value="Kelch-typ_b-propeller"/>
</dbReference>
<dbReference type="EnsemblMetazoa" id="CapteT130853">
    <property type="protein sequence ID" value="CapteP130853"/>
    <property type="gene ID" value="CapteG130853"/>
</dbReference>
<dbReference type="EMBL" id="AMQN01020364">
    <property type="status" value="NOT_ANNOTATED_CDS"/>
    <property type="molecule type" value="Genomic_DNA"/>
</dbReference>
<dbReference type="InterPro" id="IPR006652">
    <property type="entry name" value="Kelch_1"/>
</dbReference>
<dbReference type="Proteomes" id="UP000014760">
    <property type="component" value="Unassembled WGS sequence"/>
</dbReference>
<dbReference type="Gene3D" id="1.25.40.420">
    <property type="match status" value="1"/>
</dbReference>
<accession>R7UXE2</accession>
<dbReference type="SUPFAM" id="SSF117281">
    <property type="entry name" value="Kelch motif"/>
    <property type="match status" value="1"/>
</dbReference>
<dbReference type="EMBL" id="KB297064">
    <property type="protein sequence ID" value="ELU11019.1"/>
    <property type="molecule type" value="Genomic_DNA"/>
</dbReference>
<dbReference type="AlphaFoldDB" id="R7UXE2"/>
<evidence type="ECO:0000256" key="2">
    <source>
        <dbReference type="ARBA" id="ARBA00022737"/>
    </source>
</evidence>
<dbReference type="Pfam" id="PF24681">
    <property type="entry name" value="Kelch_KLHDC2_KLHL20_DRC7"/>
    <property type="match status" value="1"/>
</dbReference>
<dbReference type="PANTHER" id="PTHR24412:SF489">
    <property type="entry name" value="RING FINGER DOMAIN AND KELCH REPEAT-CONTAINING PROTEIN DDB_G0271372"/>
    <property type="match status" value="1"/>
</dbReference>
<dbReference type="HOGENOM" id="CLU_004253_14_0_1"/>
<feature type="domain" description="BTB" evidence="3">
    <location>
        <begin position="8"/>
        <end position="75"/>
    </location>
</feature>
<dbReference type="Pfam" id="PF07707">
    <property type="entry name" value="BACK"/>
    <property type="match status" value="1"/>
</dbReference>
<dbReference type="OrthoDB" id="8185403at2759"/>
<gene>
    <name evidence="4" type="ORF">CAPTEDRAFT_130853</name>
</gene>
<dbReference type="InterPro" id="IPR011333">
    <property type="entry name" value="SKP1/BTB/POZ_sf"/>
</dbReference>
<dbReference type="Pfam" id="PF00651">
    <property type="entry name" value="BTB"/>
    <property type="match status" value="1"/>
</dbReference>
<evidence type="ECO:0000256" key="1">
    <source>
        <dbReference type="ARBA" id="ARBA00022441"/>
    </source>
</evidence>
<evidence type="ECO:0000313" key="5">
    <source>
        <dbReference type="EnsemblMetazoa" id="CapteP130853"/>
    </source>
</evidence>
<dbReference type="CDD" id="cd18186">
    <property type="entry name" value="BTB_POZ_ZBTB_KLHL-like"/>
    <property type="match status" value="1"/>
</dbReference>
<sequence length="513" mass="58300">MKEADEFVDITLVFGKQRIACHKVILAGMCDYFRRMFLTNMLERGFQEVVLKDISASTGVLLVEYLYSGNIDITQLNAQDLLAASEMLLLGALKKKVEDFLLSHTDSVNCISIINLARLYDLKTLLADAQNYLHEHVKEVIETEEMHLLQEGDLIEILEANASQEENFLFIQKWMRSTDGRTERFDDLMQHVSLSKCSKDFVCRTVMAEKLMHNTRGMTLIQEFMESYRSADPPKQPSLAVGNRSGKMWLCTDCNTPQWQPIQQPPFKIQDYSACASPGGFVVSGGLSQNDVQRECYSYDVQNGHWNTLPPMPTARIEHSSIYHNHHLYVVGGCYRSWWHDGRPLNSVDALDMRNVQWNHLPPLPRKVSNAYLAIVSDNLFVLGGCNSDLNCVADVHEFDSTQQTWRQRSPMPEICAGGAAVSFNDHVYVVGGEDRSCMRFNPRNNTWTSLQRPQFKHYFGPSLVLNGNIVVIGGDGNDSIEEYSPLTDSWSTWTLKMPKKGSIWRFAARMDS</sequence>
<dbReference type="Gene3D" id="3.30.710.10">
    <property type="entry name" value="Potassium Channel Kv1.1, Chain A"/>
    <property type="match status" value="1"/>
</dbReference>
<dbReference type="SMART" id="SM00225">
    <property type="entry name" value="BTB"/>
    <property type="match status" value="1"/>
</dbReference>
<reference evidence="6" key="1">
    <citation type="submission" date="2012-12" db="EMBL/GenBank/DDBJ databases">
        <authorList>
            <person name="Hellsten U."/>
            <person name="Grimwood J."/>
            <person name="Chapman J.A."/>
            <person name="Shapiro H."/>
            <person name="Aerts A."/>
            <person name="Otillar R.P."/>
            <person name="Terry A.Y."/>
            <person name="Boore J.L."/>
            <person name="Simakov O."/>
            <person name="Marletaz F."/>
            <person name="Cho S.-J."/>
            <person name="Edsinger-Gonzales E."/>
            <person name="Havlak P."/>
            <person name="Kuo D.-H."/>
            <person name="Larsson T."/>
            <person name="Lv J."/>
            <person name="Arendt D."/>
            <person name="Savage R."/>
            <person name="Osoegawa K."/>
            <person name="de Jong P."/>
            <person name="Lindberg D.R."/>
            <person name="Seaver E.C."/>
            <person name="Weisblat D.A."/>
            <person name="Putnam N.H."/>
            <person name="Grigoriev I.V."/>
            <person name="Rokhsar D.S."/>
        </authorList>
    </citation>
    <scope>NUCLEOTIDE SEQUENCE</scope>
    <source>
        <strain evidence="6">I ESC-2004</strain>
    </source>
</reference>
<dbReference type="SUPFAM" id="SSF54695">
    <property type="entry name" value="POZ domain"/>
    <property type="match status" value="1"/>
</dbReference>
<reference evidence="5" key="3">
    <citation type="submission" date="2015-06" db="UniProtKB">
        <authorList>
            <consortium name="EnsemblMetazoa"/>
        </authorList>
    </citation>
    <scope>IDENTIFICATION</scope>
</reference>
<dbReference type="InterPro" id="IPR017096">
    <property type="entry name" value="BTB-kelch_protein"/>
</dbReference>
<keyword evidence="1" id="KW-0880">Kelch repeat</keyword>
<keyword evidence="2" id="KW-0677">Repeat</keyword>
<evidence type="ECO:0000313" key="4">
    <source>
        <dbReference type="EMBL" id="ELU11019.1"/>
    </source>
</evidence>
<organism evidence="4">
    <name type="scientific">Capitella teleta</name>
    <name type="common">Polychaete worm</name>
    <dbReference type="NCBI Taxonomy" id="283909"/>
    <lineage>
        <taxon>Eukaryota</taxon>
        <taxon>Metazoa</taxon>
        <taxon>Spiralia</taxon>
        <taxon>Lophotrochozoa</taxon>
        <taxon>Annelida</taxon>
        <taxon>Polychaeta</taxon>
        <taxon>Sedentaria</taxon>
        <taxon>Scolecida</taxon>
        <taxon>Capitellidae</taxon>
        <taxon>Capitella</taxon>
    </lineage>
</organism>
<protein>
    <recommendedName>
        <fullName evidence="3">BTB domain-containing protein</fullName>
    </recommendedName>
</protein>
<dbReference type="OMA" id="ESETHWH"/>
<dbReference type="Gene3D" id="2.120.10.80">
    <property type="entry name" value="Kelch-type beta propeller"/>
    <property type="match status" value="1"/>
</dbReference>
<keyword evidence="6" id="KW-1185">Reference proteome</keyword>